<proteinExistence type="predicted"/>
<dbReference type="EMBL" id="BSXG01000070">
    <property type="protein sequence ID" value="GME35105.1"/>
    <property type="molecule type" value="Genomic_DNA"/>
</dbReference>
<comment type="caution">
    <text evidence="1">The sequence shown here is derived from an EMBL/GenBank/DDBJ whole genome shotgun (WGS) entry which is preliminary data.</text>
</comment>
<name>A0ACB5SCQ4_9PEZI</name>
<reference evidence="1" key="1">
    <citation type="submission" date="2024-09" db="EMBL/GenBank/DDBJ databases">
        <title>Draft Genome Sequences of Neofusicoccum parvum.</title>
        <authorList>
            <person name="Ashida A."/>
            <person name="Camagna M."/>
            <person name="Tanaka A."/>
            <person name="Takemoto D."/>
        </authorList>
    </citation>
    <scope>NUCLEOTIDE SEQUENCE</scope>
    <source>
        <strain evidence="1">PPO83</strain>
    </source>
</reference>
<keyword evidence="2" id="KW-1185">Reference proteome</keyword>
<evidence type="ECO:0000313" key="1">
    <source>
        <dbReference type="EMBL" id="GME35105.1"/>
    </source>
</evidence>
<accession>A0ACB5SCQ4</accession>
<gene>
    <name evidence="1" type="primary">g4383</name>
    <name evidence="1" type="ORF">NpPPO83_00004383</name>
</gene>
<protein>
    <submittedName>
        <fullName evidence="1">Uncharacterized protein</fullName>
    </submittedName>
</protein>
<dbReference type="Proteomes" id="UP001165186">
    <property type="component" value="Unassembled WGS sequence"/>
</dbReference>
<sequence length="471" mass="52167">MPPAVRSSQRAPRSCTYCSRRKIKCDKQLPCATCRARGMAETCRSESVWVKGQFVSGAGPPSQPSYADLVAETQRLRAALLRPRPPARARPLHSADPFERMLYARLRAHRRPSTVQSLACVVVPSARCSRALLQHAFQWTSWLHCAIDHAEFAAQHHHFLRRCEAGSLETAAETPWLGLYFAHLSATLWSMTDAEAAAADLPSPDIGHLLQNWFDAALFLLHAADFLRTPNYINVQTIAVLGLSCAPLGEFNLYCTLRACGARLCQAVGIGQDNECVGSEPVRLRESRRQLYWSFIISDWLSFQLGNTCINGNEVRVDFTTDLADQHSDPAFDTDTISCPRPIHYHITLAKLASALDRFTSSFGHVVSLQAAVQSADNDLANIISELPPHLCAGEASSALESAPGWVSWQQRSISVLFLYYRMVVNRTICNNEPKGSAVSAGATAICFEAAHGICRLLVEKEDHDPRHYIW</sequence>
<evidence type="ECO:0000313" key="2">
    <source>
        <dbReference type="Proteomes" id="UP001165186"/>
    </source>
</evidence>
<organism evidence="1 2">
    <name type="scientific">Neofusicoccum parvum</name>
    <dbReference type="NCBI Taxonomy" id="310453"/>
    <lineage>
        <taxon>Eukaryota</taxon>
        <taxon>Fungi</taxon>
        <taxon>Dikarya</taxon>
        <taxon>Ascomycota</taxon>
        <taxon>Pezizomycotina</taxon>
        <taxon>Dothideomycetes</taxon>
        <taxon>Dothideomycetes incertae sedis</taxon>
        <taxon>Botryosphaeriales</taxon>
        <taxon>Botryosphaeriaceae</taxon>
        <taxon>Neofusicoccum</taxon>
    </lineage>
</organism>